<comment type="caution">
    <text evidence="3">The sequence shown here is derived from an EMBL/GenBank/DDBJ whole genome shotgun (WGS) entry which is preliminary data.</text>
</comment>
<dbReference type="InterPro" id="IPR033395">
    <property type="entry name" value="DUF5106"/>
</dbReference>
<proteinExistence type="predicted"/>
<dbReference type="EMBL" id="JADEYP010000003">
    <property type="protein sequence ID" value="MCA5004135.1"/>
    <property type="molecule type" value="Genomic_DNA"/>
</dbReference>
<feature type="domain" description="Thioredoxin-like fold" evidence="1">
    <location>
        <begin position="167"/>
        <end position="256"/>
    </location>
</feature>
<evidence type="ECO:0000313" key="4">
    <source>
        <dbReference type="Proteomes" id="UP001165302"/>
    </source>
</evidence>
<dbReference type="InterPro" id="IPR036249">
    <property type="entry name" value="Thioredoxin-like_sf"/>
</dbReference>
<gene>
    <name evidence="3" type="ORF">IPZ78_03075</name>
</gene>
<dbReference type="SUPFAM" id="SSF52833">
    <property type="entry name" value="Thioredoxin-like"/>
    <property type="match status" value="1"/>
</dbReference>
<dbReference type="Pfam" id="PF17127">
    <property type="entry name" value="DUF5106"/>
    <property type="match status" value="1"/>
</dbReference>
<evidence type="ECO:0000259" key="1">
    <source>
        <dbReference type="Pfam" id="PF13905"/>
    </source>
</evidence>
<name>A0ABS7Z5I2_9SPHI</name>
<keyword evidence="4" id="KW-1185">Reference proteome</keyword>
<organism evidence="3 4">
    <name type="scientific">Sphingobacterium bovistauri</name>
    <dbReference type="NCBI Taxonomy" id="2781959"/>
    <lineage>
        <taxon>Bacteria</taxon>
        <taxon>Pseudomonadati</taxon>
        <taxon>Bacteroidota</taxon>
        <taxon>Sphingobacteriia</taxon>
        <taxon>Sphingobacteriales</taxon>
        <taxon>Sphingobacteriaceae</taxon>
        <taxon>Sphingobacterium</taxon>
    </lineage>
</organism>
<dbReference type="Proteomes" id="UP001165302">
    <property type="component" value="Unassembled WGS sequence"/>
</dbReference>
<feature type="domain" description="DUF5106" evidence="2">
    <location>
        <begin position="19"/>
        <end position="141"/>
    </location>
</feature>
<evidence type="ECO:0000313" key="3">
    <source>
        <dbReference type="EMBL" id="MCA5004135.1"/>
    </source>
</evidence>
<dbReference type="Gene3D" id="3.40.30.10">
    <property type="entry name" value="Glutaredoxin"/>
    <property type="match status" value="1"/>
</dbReference>
<evidence type="ECO:0000259" key="2">
    <source>
        <dbReference type="Pfam" id="PF17127"/>
    </source>
</evidence>
<sequence length="278" mass="32483">MSCNNNINNSNTHNKIQNTNSQEHQNYLIKSWTSFDFTNLSAIKNPDYGEQKFVDYINLFPKHSTNEITESIEYILAKSSSNKDVLNHFLQLFDKYLYDVNSPFYNEDYYKIVLHSIIESSSISANDKVKYNIRYKIALRNNIGSKAENFNFYVENDLTNLYALNDKDIILFFYTPGCNSCATSINALRSSSQLTQNINILAIYPDGDYNIWMDYKDQIPKQWINGIDKNKEILQNQLYDLKASPTIYLLDKDKKVVLKDISVEVLLKYISHKQTKRY</sequence>
<dbReference type="RefSeq" id="WP_225551467.1">
    <property type="nucleotide sequence ID" value="NZ_JADEYP010000003.1"/>
</dbReference>
<protein>
    <submittedName>
        <fullName evidence="3">DUF5106 domain-containing protein</fullName>
    </submittedName>
</protein>
<dbReference type="InterPro" id="IPR012336">
    <property type="entry name" value="Thioredoxin-like_fold"/>
</dbReference>
<reference evidence="3" key="1">
    <citation type="submission" date="2020-10" db="EMBL/GenBank/DDBJ databases">
        <authorList>
            <person name="Lu T."/>
            <person name="Wang Q."/>
            <person name="Han X."/>
        </authorList>
    </citation>
    <scope>NUCLEOTIDE SEQUENCE</scope>
    <source>
        <strain evidence="3">WQ 366</strain>
    </source>
</reference>
<dbReference type="Pfam" id="PF13905">
    <property type="entry name" value="Thioredoxin_8"/>
    <property type="match status" value="1"/>
</dbReference>
<accession>A0ABS7Z5I2</accession>